<evidence type="ECO:0000313" key="3">
    <source>
        <dbReference type="Proteomes" id="UP001169719"/>
    </source>
</evidence>
<feature type="transmembrane region" description="Helical" evidence="1">
    <location>
        <begin position="12"/>
        <end position="35"/>
    </location>
</feature>
<dbReference type="RefSeq" id="WP_289960657.1">
    <property type="nucleotide sequence ID" value="NZ_JAUEOZ010000001.1"/>
</dbReference>
<keyword evidence="3" id="KW-1185">Reference proteome</keyword>
<sequence>MRKFLSRNRGVVTVEVALGVIILIFATVMILEMAYRIYLVNLVEFALRESVRATTVHQGGNTYTGYNNRFNNVMNEPGTLWEFLTPLTNFSMSGKYYQSYADLVGDTSFTDAEMLVDDSGYAFAEVSLSYQYQPILSLLGTETTTVTRTTLVSLEHEGWEEN</sequence>
<dbReference type="Proteomes" id="UP001169719">
    <property type="component" value="Unassembled WGS sequence"/>
</dbReference>
<accession>A0ABT7XXB3</accession>
<reference evidence="2" key="1">
    <citation type="submission" date="2024-05" db="EMBL/GenBank/DDBJ databases">
        <title>Genome Sequences of Four Agar- Degrading Marine Bacteria.</title>
        <authorList>
            <person name="Phillips E.K."/>
            <person name="Shaffer J.C."/>
            <person name="Henson M.W."/>
            <person name="Temperton B."/>
            <person name="Thrash C.J."/>
            <person name="Martin M.O."/>
        </authorList>
    </citation>
    <scope>NUCLEOTIDE SEQUENCE</scope>
    <source>
        <strain evidence="2">EKP203</strain>
    </source>
</reference>
<gene>
    <name evidence="2" type="ORF">QWJ08_03210</name>
</gene>
<keyword evidence="1" id="KW-0812">Transmembrane</keyword>
<evidence type="ECO:0000313" key="2">
    <source>
        <dbReference type="EMBL" id="MDN2480406.1"/>
    </source>
</evidence>
<keyword evidence="1" id="KW-1133">Transmembrane helix</keyword>
<name>A0ABT7XXB3_9VIBR</name>
<proteinExistence type="predicted"/>
<protein>
    <submittedName>
        <fullName evidence="2">Pilus assembly protein</fullName>
    </submittedName>
</protein>
<organism evidence="2 3">
    <name type="scientific">Vibrio agarivorans</name>
    <dbReference type="NCBI Taxonomy" id="153622"/>
    <lineage>
        <taxon>Bacteria</taxon>
        <taxon>Pseudomonadati</taxon>
        <taxon>Pseudomonadota</taxon>
        <taxon>Gammaproteobacteria</taxon>
        <taxon>Vibrionales</taxon>
        <taxon>Vibrionaceae</taxon>
        <taxon>Vibrio</taxon>
    </lineage>
</organism>
<keyword evidence="1" id="KW-0472">Membrane</keyword>
<comment type="caution">
    <text evidence="2">The sequence shown here is derived from an EMBL/GenBank/DDBJ whole genome shotgun (WGS) entry which is preliminary data.</text>
</comment>
<dbReference type="EMBL" id="JAUEOZ010000001">
    <property type="protein sequence ID" value="MDN2480406.1"/>
    <property type="molecule type" value="Genomic_DNA"/>
</dbReference>
<evidence type="ECO:0000256" key="1">
    <source>
        <dbReference type="SAM" id="Phobius"/>
    </source>
</evidence>